<dbReference type="Gene3D" id="3.60.21.10">
    <property type="match status" value="1"/>
</dbReference>
<dbReference type="EMBL" id="AP002525">
    <property type="protein sequence ID" value="BAD81400.1"/>
    <property type="molecule type" value="Genomic_DNA"/>
</dbReference>
<feature type="region of interest" description="Disordered" evidence="1">
    <location>
        <begin position="1"/>
        <end position="24"/>
    </location>
</feature>
<evidence type="ECO:0000256" key="1">
    <source>
        <dbReference type="SAM" id="MobiDB-lite"/>
    </source>
</evidence>
<gene>
    <name evidence="2" type="primary">P0462H08.26</name>
</gene>
<reference evidence="2" key="1">
    <citation type="journal article" date="2002" name="Nature">
        <title>The genome sequence and structure of rice chromosome 1.</title>
        <authorList>
            <person name="Sasaki T."/>
            <person name="Matsumoto T."/>
            <person name="Yamamoto K."/>
            <person name="Sakata K."/>
            <person name="Baba T."/>
            <person name="Katayose Y."/>
            <person name="Wu J."/>
            <person name="Niimura Y."/>
            <person name="Cheng Z."/>
            <person name="Nagamura Y."/>
            <person name="Antonio B.A."/>
            <person name="Kanamori H."/>
            <person name="Hosokawa S."/>
            <person name="Masukawa M."/>
            <person name="Arikawa K."/>
            <person name="Chiden Y."/>
            <person name="Hayashi M."/>
            <person name="Okamoto M."/>
            <person name="Ando T."/>
            <person name="Aoki H."/>
            <person name="Arita K."/>
            <person name="Hamada M."/>
            <person name="Harada C."/>
            <person name="Hijishita S."/>
            <person name="Honda M."/>
            <person name="Ichikawa Y."/>
            <person name="Idonuma A."/>
            <person name="Iijima M."/>
            <person name="Ikeda M."/>
            <person name="Ikeno M."/>
            <person name="Itoh S."/>
            <person name="Itoh T."/>
            <person name="Itoh Y."/>
            <person name="Itoh Y."/>
            <person name="Iwabuchi A."/>
            <person name="Kamiya K."/>
            <person name="Karasawa W."/>
            <person name="Katagiri S."/>
            <person name="Kikuta A."/>
            <person name="Kobayashi N."/>
            <person name="Kono I."/>
            <person name="Machita K."/>
            <person name="Maehara T."/>
            <person name="Mizuno H."/>
            <person name="Mizubayashi T."/>
            <person name="Mukai Y."/>
            <person name="Nagasaki H."/>
            <person name="Nakashima M."/>
            <person name="Nakama Y."/>
            <person name="Nakamichi Y."/>
            <person name="Nakamura M."/>
            <person name="Namiki N."/>
            <person name="Negishi M."/>
            <person name="Ohta I."/>
            <person name="Ono N."/>
            <person name="Saji S."/>
            <person name="Sakai K."/>
            <person name="Shibata M."/>
            <person name="Shimokawa T."/>
            <person name="Shomura A."/>
            <person name="Song J."/>
            <person name="Takazaki Y."/>
            <person name="Terasawa K."/>
            <person name="Tsuji K."/>
            <person name="Waki K."/>
            <person name="Yamagata H."/>
            <person name="Yamane H."/>
            <person name="Yoshiki S."/>
            <person name="Yoshihara R."/>
            <person name="Yukawa K."/>
            <person name="Zhong H."/>
            <person name="Iwama H."/>
            <person name="Endo T."/>
            <person name="Ito H."/>
            <person name="Hahn J.H."/>
            <person name="Kim H.I."/>
            <person name="Eun M.Y."/>
            <person name="Yano M."/>
            <person name="Jiang J."/>
            <person name="Gojobori T."/>
        </authorList>
    </citation>
    <scope>NUCLEOTIDE SEQUENCE [LARGE SCALE GENOMIC DNA]</scope>
</reference>
<protein>
    <submittedName>
        <fullName evidence="2">Uncharacterized protein</fullName>
    </submittedName>
</protein>
<organism evidence="2">
    <name type="scientific">Oryza sativa subsp. japonica</name>
    <name type="common">Rice</name>
    <dbReference type="NCBI Taxonomy" id="39947"/>
    <lineage>
        <taxon>Eukaryota</taxon>
        <taxon>Viridiplantae</taxon>
        <taxon>Streptophyta</taxon>
        <taxon>Embryophyta</taxon>
        <taxon>Tracheophyta</taxon>
        <taxon>Spermatophyta</taxon>
        <taxon>Magnoliopsida</taxon>
        <taxon>Liliopsida</taxon>
        <taxon>Poales</taxon>
        <taxon>Poaceae</taxon>
        <taxon>BOP clade</taxon>
        <taxon>Oryzoideae</taxon>
        <taxon>Oryzeae</taxon>
        <taxon>Oryzinae</taxon>
        <taxon>Oryza</taxon>
        <taxon>Oryza sativa</taxon>
    </lineage>
</organism>
<proteinExistence type="predicted"/>
<accession>Q5NAW4</accession>
<dbReference type="AlphaFoldDB" id="Q5NAW4"/>
<dbReference type="PANTHER" id="PTHR16509:SF1">
    <property type="entry name" value="MANGANESE-DEPENDENT ADP-RIBOSE_CDP-ALCOHOL DIPHOSPHATASE"/>
    <property type="match status" value="1"/>
</dbReference>
<dbReference type="SUPFAM" id="SSF56300">
    <property type="entry name" value="Metallo-dependent phosphatases"/>
    <property type="match status" value="1"/>
</dbReference>
<dbReference type="Proteomes" id="UP000817658">
    <property type="component" value="Chromosome 1"/>
</dbReference>
<evidence type="ECO:0000313" key="2">
    <source>
        <dbReference type="EMBL" id="BAD81400.1"/>
    </source>
</evidence>
<dbReference type="InterPro" id="IPR029052">
    <property type="entry name" value="Metallo-depent_PP-like"/>
</dbReference>
<sequence>MALSSASASKKKSRPLLECPQPQASNDGGGGAVRFCVNFGDIVDGFCPKDRSLLAVQAVVAEFDRFLDAYDFNAVGWSRDHPMAAAAGRFLDKRNPNTDKNNPSGLAGVARRFVMFNGAVCEAQLRWLDGVLRGRCCGGKLRWCAGTCRYTSARHHCQG</sequence>
<name>Q5NAW4_ORYSJ</name>
<dbReference type="PANTHER" id="PTHR16509">
    <property type="match status" value="1"/>
</dbReference>